<evidence type="ECO:0000259" key="2">
    <source>
        <dbReference type="PROSITE" id="PS50097"/>
    </source>
</evidence>
<evidence type="ECO:0000256" key="1">
    <source>
        <dbReference type="SAM" id="MobiDB-lite"/>
    </source>
</evidence>
<dbReference type="CDD" id="cd18186">
    <property type="entry name" value="BTB_POZ_ZBTB_KLHL-like"/>
    <property type="match status" value="1"/>
</dbReference>
<proteinExistence type="predicted"/>
<accession>A0A9W8P3U4</accession>
<dbReference type="Proteomes" id="UP001142393">
    <property type="component" value="Unassembled WGS sequence"/>
</dbReference>
<dbReference type="Pfam" id="PF00651">
    <property type="entry name" value="BTB"/>
    <property type="match status" value="1"/>
</dbReference>
<sequence>MFSDLGSPTASFGLNRSFASRTASPKSFHFSSVVGAPTLVLPLEPPSNPERNHKPVNSTSVLPPINTKTTDFESLRGKYYLDHPMPIVSFVVQGRLFKVHRYFLERDSLFLRGALSTVQGVQGQPIQLHGVSSREFESLLNFLYEGMYRSGADTVPVSEWLNLLAAASALKFDRAREHAIAAIDNSSERPDAIEMMILAEKYGITKWLRPAYILMCKRAEPLRLGEAERIGLDKVVKLTQAREALLRESLGVNGLRAVSPLPSPYPWPPSNQTQGFIARTPTPTLAVEEAARIVDKIFFTSDMNVID</sequence>
<dbReference type="AlphaFoldDB" id="A0A9W8P3U4"/>
<name>A0A9W8P3U4_9AGAR</name>
<evidence type="ECO:0000313" key="4">
    <source>
        <dbReference type="Proteomes" id="UP001142393"/>
    </source>
</evidence>
<comment type="caution">
    <text evidence="3">The sequence shown here is derived from an EMBL/GenBank/DDBJ whole genome shotgun (WGS) entry which is preliminary data.</text>
</comment>
<dbReference type="Gene3D" id="3.30.710.10">
    <property type="entry name" value="Potassium Channel Kv1.1, Chain A"/>
    <property type="match status" value="1"/>
</dbReference>
<organism evidence="3 4">
    <name type="scientific">Lentinula detonsa</name>
    <dbReference type="NCBI Taxonomy" id="2804962"/>
    <lineage>
        <taxon>Eukaryota</taxon>
        <taxon>Fungi</taxon>
        <taxon>Dikarya</taxon>
        <taxon>Basidiomycota</taxon>
        <taxon>Agaricomycotina</taxon>
        <taxon>Agaricomycetes</taxon>
        <taxon>Agaricomycetidae</taxon>
        <taxon>Agaricales</taxon>
        <taxon>Marasmiineae</taxon>
        <taxon>Omphalotaceae</taxon>
        <taxon>Lentinula</taxon>
    </lineage>
</organism>
<dbReference type="SUPFAM" id="SSF54695">
    <property type="entry name" value="POZ domain"/>
    <property type="match status" value="1"/>
</dbReference>
<dbReference type="PROSITE" id="PS50097">
    <property type="entry name" value="BTB"/>
    <property type="match status" value="1"/>
</dbReference>
<feature type="domain" description="BTB" evidence="2">
    <location>
        <begin position="88"/>
        <end position="146"/>
    </location>
</feature>
<evidence type="ECO:0000313" key="3">
    <source>
        <dbReference type="EMBL" id="KAJ3746459.1"/>
    </source>
</evidence>
<feature type="region of interest" description="Disordered" evidence="1">
    <location>
        <begin position="43"/>
        <end position="63"/>
    </location>
</feature>
<keyword evidence="4" id="KW-1185">Reference proteome</keyword>
<gene>
    <name evidence="3" type="ORF">DFH05DRAFT_949494</name>
</gene>
<dbReference type="InterPro" id="IPR011333">
    <property type="entry name" value="SKP1/BTB/POZ_sf"/>
</dbReference>
<protein>
    <recommendedName>
        <fullName evidence="2">BTB domain-containing protein</fullName>
    </recommendedName>
</protein>
<dbReference type="EMBL" id="JANVFU010000004">
    <property type="protein sequence ID" value="KAJ3746459.1"/>
    <property type="molecule type" value="Genomic_DNA"/>
</dbReference>
<reference evidence="3 4" key="1">
    <citation type="journal article" date="2023" name="Proc. Natl. Acad. Sci. U.S.A.">
        <title>A global phylogenomic analysis of the shiitake genus Lentinula.</title>
        <authorList>
            <person name="Sierra-Patev S."/>
            <person name="Min B."/>
            <person name="Naranjo-Ortiz M."/>
            <person name="Looney B."/>
            <person name="Konkel Z."/>
            <person name="Slot J.C."/>
            <person name="Sakamoto Y."/>
            <person name="Steenwyk J.L."/>
            <person name="Rokas A."/>
            <person name="Carro J."/>
            <person name="Camarero S."/>
            <person name="Ferreira P."/>
            <person name="Molpeceres G."/>
            <person name="Ruiz-Duenas F.J."/>
            <person name="Serrano A."/>
            <person name="Henrissat B."/>
            <person name="Drula E."/>
            <person name="Hughes K.W."/>
            <person name="Mata J.L."/>
            <person name="Ishikawa N.K."/>
            <person name="Vargas-Isla R."/>
            <person name="Ushijima S."/>
            <person name="Smith C.A."/>
            <person name="Donoghue J."/>
            <person name="Ahrendt S."/>
            <person name="Andreopoulos W."/>
            <person name="He G."/>
            <person name="LaButti K."/>
            <person name="Lipzen A."/>
            <person name="Ng V."/>
            <person name="Riley R."/>
            <person name="Sandor L."/>
            <person name="Barry K."/>
            <person name="Martinez A.T."/>
            <person name="Xiao Y."/>
            <person name="Gibbons J.G."/>
            <person name="Terashima K."/>
            <person name="Grigoriev I.V."/>
            <person name="Hibbett D."/>
        </authorList>
    </citation>
    <scope>NUCLEOTIDE SEQUENCE [LARGE SCALE GENOMIC DNA]</scope>
    <source>
        <strain evidence="3 4">TFB7810</strain>
    </source>
</reference>
<dbReference type="SMART" id="SM00225">
    <property type="entry name" value="BTB"/>
    <property type="match status" value="1"/>
</dbReference>
<dbReference type="InterPro" id="IPR000210">
    <property type="entry name" value="BTB/POZ_dom"/>
</dbReference>